<keyword evidence="2" id="KW-1185">Reference proteome</keyword>
<dbReference type="KEGG" id="gfm:Enr17x_32510"/>
<sequence length="488" mass="53740">MLLPPASTGNDLSALNRRQFFTSGASGLGTLALASLLKDEGLLASENSGQQAHFAPKAKRCIYLFMEGGPSQMDLFDPKPKLNELDGQPMPESLLKDIKFAFIQKEAAQLMGSPRTFKRYGECGLELSDLLPHLSTCVDDIALVRSMHCEQFNHLPGQLMMLSGSDLQGRPTLGSWLNYGLGSESQNLPGYVVLATLGRGLPGGASSWSSGFLPSQYAGTLFRNQGSPVLNLETPAEIAPEAQMRSLQTINELNGLRYEQIGNPEIASRIKAYELAFRMQQTAPELLDLSGETKATLDEYGVTREEASKSSQAGFNGSYARNCLLARRMVERGVRYVTLFLSTWDHHSYLDSGLKRYTEISDQPIAALLKDLKRRGLLEDTLVVWGGEFGRTPLGENRVNFKKVTGRDHHPYSFSMWLAGGGIKGGQVIGETDEIGWGVTKDPVHVHDLHATILKLFGLDHEKLTYRFQGRDFRLTDVSGNIVEQLLA</sequence>
<proteinExistence type="predicted"/>
<organism evidence="1 2">
    <name type="scientific">Gimesia fumaroli</name>
    <dbReference type="NCBI Taxonomy" id="2527976"/>
    <lineage>
        <taxon>Bacteria</taxon>
        <taxon>Pseudomonadati</taxon>
        <taxon>Planctomycetota</taxon>
        <taxon>Planctomycetia</taxon>
        <taxon>Planctomycetales</taxon>
        <taxon>Planctomycetaceae</taxon>
        <taxon>Gimesia</taxon>
    </lineage>
</organism>
<dbReference type="PANTHER" id="PTHR43737">
    <property type="entry name" value="BLL7424 PROTEIN"/>
    <property type="match status" value="1"/>
</dbReference>
<dbReference type="Gene3D" id="3.40.720.10">
    <property type="entry name" value="Alkaline Phosphatase, subunit A"/>
    <property type="match status" value="1"/>
</dbReference>
<name>A0A518IDP7_9PLAN</name>
<evidence type="ECO:0008006" key="3">
    <source>
        <dbReference type="Google" id="ProtNLM"/>
    </source>
</evidence>
<dbReference type="InterPro" id="IPR010869">
    <property type="entry name" value="DUF1501"/>
</dbReference>
<gene>
    <name evidence="1" type="ORF">Enr17x_32510</name>
</gene>
<dbReference type="PANTHER" id="PTHR43737:SF1">
    <property type="entry name" value="DUF1501 DOMAIN-CONTAINING PROTEIN"/>
    <property type="match status" value="1"/>
</dbReference>
<dbReference type="Proteomes" id="UP000318313">
    <property type="component" value="Chromosome"/>
</dbReference>
<dbReference type="SUPFAM" id="SSF53649">
    <property type="entry name" value="Alkaline phosphatase-like"/>
    <property type="match status" value="1"/>
</dbReference>
<evidence type="ECO:0000313" key="2">
    <source>
        <dbReference type="Proteomes" id="UP000318313"/>
    </source>
</evidence>
<dbReference type="AlphaFoldDB" id="A0A518IDP7"/>
<protein>
    <recommendedName>
        <fullName evidence="3">Sulfatase</fullName>
    </recommendedName>
</protein>
<evidence type="ECO:0000313" key="1">
    <source>
        <dbReference type="EMBL" id="QDV51197.1"/>
    </source>
</evidence>
<reference evidence="1 2" key="1">
    <citation type="submission" date="2019-03" db="EMBL/GenBank/DDBJ databases">
        <title>Deep-cultivation of Planctomycetes and their phenomic and genomic characterization uncovers novel biology.</title>
        <authorList>
            <person name="Wiegand S."/>
            <person name="Jogler M."/>
            <person name="Boedeker C."/>
            <person name="Pinto D."/>
            <person name="Vollmers J."/>
            <person name="Rivas-Marin E."/>
            <person name="Kohn T."/>
            <person name="Peeters S.H."/>
            <person name="Heuer A."/>
            <person name="Rast P."/>
            <person name="Oberbeckmann S."/>
            <person name="Bunk B."/>
            <person name="Jeske O."/>
            <person name="Meyerdierks A."/>
            <person name="Storesund J.E."/>
            <person name="Kallscheuer N."/>
            <person name="Luecker S."/>
            <person name="Lage O.M."/>
            <person name="Pohl T."/>
            <person name="Merkel B.J."/>
            <person name="Hornburger P."/>
            <person name="Mueller R.-W."/>
            <person name="Bruemmer F."/>
            <person name="Labrenz M."/>
            <person name="Spormann A.M."/>
            <person name="Op den Camp H."/>
            <person name="Overmann J."/>
            <person name="Amann R."/>
            <person name="Jetten M.S.M."/>
            <person name="Mascher T."/>
            <person name="Medema M.H."/>
            <person name="Devos D.P."/>
            <person name="Kaster A.-K."/>
            <person name="Ovreas L."/>
            <person name="Rohde M."/>
            <person name="Galperin M.Y."/>
            <person name="Jogler C."/>
        </authorList>
    </citation>
    <scope>NUCLEOTIDE SEQUENCE [LARGE SCALE GENOMIC DNA]</scope>
    <source>
        <strain evidence="1 2">Enr17</strain>
    </source>
</reference>
<dbReference type="OrthoDB" id="127333at2"/>
<dbReference type="InterPro" id="IPR017850">
    <property type="entry name" value="Alkaline_phosphatase_core_sf"/>
</dbReference>
<dbReference type="Pfam" id="PF07394">
    <property type="entry name" value="DUF1501"/>
    <property type="match status" value="1"/>
</dbReference>
<accession>A0A518IDP7</accession>
<dbReference type="EMBL" id="CP037452">
    <property type="protein sequence ID" value="QDV51197.1"/>
    <property type="molecule type" value="Genomic_DNA"/>
</dbReference>
<dbReference type="RefSeq" id="WP_145310249.1">
    <property type="nucleotide sequence ID" value="NZ_CP037452.1"/>
</dbReference>